<reference evidence="2" key="1">
    <citation type="journal article" date="2018" name="Data Brief">
        <title>Genome sequence data from 17 accessions of Ensete ventricosum, a staple food crop for millions in Ethiopia.</title>
        <authorList>
            <person name="Yemataw Z."/>
            <person name="Muzemil S."/>
            <person name="Ambachew D."/>
            <person name="Tripathi L."/>
            <person name="Tesfaye K."/>
            <person name="Chala A."/>
            <person name="Farbos A."/>
            <person name="O'Neill P."/>
            <person name="Moore K."/>
            <person name="Grant M."/>
            <person name="Studholme D.J."/>
        </authorList>
    </citation>
    <scope>NUCLEOTIDE SEQUENCE [LARGE SCALE GENOMIC DNA]</scope>
    <source>
        <tissue evidence="2">Leaf</tissue>
    </source>
</reference>
<feature type="compositionally biased region" description="Basic and acidic residues" evidence="1">
    <location>
        <begin position="47"/>
        <end position="59"/>
    </location>
</feature>
<feature type="region of interest" description="Disordered" evidence="1">
    <location>
        <begin position="33"/>
        <end position="68"/>
    </location>
</feature>
<gene>
    <name evidence="2" type="ORF">BHM03_00034611</name>
</gene>
<evidence type="ECO:0000256" key="1">
    <source>
        <dbReference type="SAM" id="MobiDB-lite"/>
    </source>
</evidence>
<organism evidence="2">
    <name type="scientific">Ensete ventricosum</name>
    <name type="common">Abyssinian banana</name>
    <name type="synonym">Musa ensete</name>
    <dbReference type="NCBI Taxonomy" id="4639"/>
    <lineage>
        <taxon>Eukaryota</taxon>
        <taxon>Viridiplantae</taxon>
        <taxon>Streptophyta</taxon>
        <taxon>Embryophyta</taxon>
        <taxon>Tracheophyta</taxon>
        <taxon>Spermatophyta</taxon>
        <taxon>Magnoliopsida</taxon>
        <taxon>Liliopsida</taxon>
        <taxon>Zingiberales</taxon>
        <taxon>Musaceae</taxon>
        <taxon>Ensete</taxon>
    </lineage>
</organism>
<name>A0A444EQL8_ENSVE</name>
<sequence length="138" mass="15355">MTSVGLFEAKLEAFEMCIDAKLHDLFEEFILGPSPSPKRSQHGANSDCKKNPPKLRHDGPTLQRHRSPLHNFKKGTSIKMLRVKSMHRVNAIGNSPRVRRDLAEGIRSLPGWCKGVRQKIVGVAEKLVGCCDGLVMDV</sequence>
<dbReference type="EMBL" id="KV876180">
    <property type="protein sequence ID" value="RZR74277.1"/>
    <property type="molecule type" value="Genomic_DNA"/>
</dbReference>
<dbReference type="AlphaFoldDB" id="A0A444EQL8"/>
<evidence type="ECO:0000313" key="2">
    <source>
        <dbReference type="EMBL" id="RZR74277.1"/>
    </source>
</evidence>
<dbReference type="Proteomes" id="UP000290560">
    <property type="component" value="Unassembled WGS sequence"/>
</dbReference>
<proteinExistence type="predicted"/>
<accession>A0A444EQL8</accession>
<protein>
    <submittedName>
        <fullName evidence="2">Uncharacterized protein</fullName>
    </submittedName>
</protein>